<proteinExistence type="predicted"/>
<feature type="transmembrane region" description="Helical" evidence="1">
    <location>
        <begin position="36"/>
        <end position="57"/>
    </location>
</feature>
<evidence type="ECO:0000313" key="2">
    <source>
        <dbReference type="EMBL" id="ELS57055.1"/>
    </source>
</evidence>
<accession>L8PKS0</accession>
<keyword evidence="1" id="KW-1133">Transmembrane helix</keyword>
<name>L8PKS0_STRVR</name>
<keyword evidence="1" id="KW-0812">Transmembrane</keyword>
<organism evidence="2 3">
    <name type="scientific">Streptomyces viridochromogenes Tue57</name>
    <dbReference type="NCBI Taxonomy" id="1160705"/>
    <lineage>
        <taxon>Bacteria</taxon>
        <taxon>Bacillati</taxon>
        <taxon>Actinomycetota</taxon>
        <taxon>Actinomycetes</taxon>
        <taxon>Kitasatosporales</taxon>
        <taxon>Streptomycetaceae</taxon>
        <taxon>Streptomyces</taxon>
    </lineage>
</organism>
<dbReference type="AlphaFoldDB" id="L8PKS0"/>
<evidence type="ECO:0000313" key="3">
    <source>
        <dbReference type="Proteomes" id="UP000011205"/>
    </source>
</evidence>
<sequence length="63" mass="6305">MEMPVPNMPVIPTVTAVGSGGGLTAAIATGHVQPGVVWPAVVLAVAGMAYDVAIRALNRPGRV</sequence>
<dbReference type="EMBL" id="AMLP01000064">
    <property type="protein sequence ID" value="ELS57055.1"/>
    <property type="molecule type" value="Genomic_DNA"/>
</dbReference>
<dbReference type="PATRIC" id="fig|1160705.3.peg.1900"/>
<evidence type="ECO:0000256" key="1">
    <source>
        <dbReference type="SAM" id="Phobius"/>
    </source>
</evidence>
<comment type="caution">
    <text evidence="2">The sequence shown here is derived from an EMBL/GenBank/DDBJ whole genome shotgun (WGS) entry which is preliminary data.</text>
</comment>
<dbReference type="Proteomes" id="UP000011205">
    <property type="component" value="Unassembled WGS sequence"/>
</dbReference>
<protein>
    <submittedName>
        <fullName evidence="2">Uncharacterized protein</fullName>
    </submittedName>
</protein>
<reference evidence="2 3" key="1">
    <citation type="journal article" date="2013" name="Genome Announc.">
        <title>Draft Genome Sequence of Streptomyces viridochromogenes Strain Tu57, Producer of Avilamycin.</title>
        <authorList>
            <person name="Gruning B.A."/>
            <person name="Erxleben A."/>
            <person name="Hahnlein A."/>
            <person name="Gunther S."/>
        </authorList>
    </citation>
    <scope>NUCLEOTIDE SEQUENCE [LARGE SCALE GENOMIC DNA]</scope>
    <source>
        <strain evidence="2 3">Tue57</strain>
    </source>
</reference>
<keyword evidence="1" id="KW-0472">Membrane</keyword>
<gene>
    <name evidence="2" type="ORF">STVIR_1910</name>
</gene>